<feature type="transmembrane region" description="Helical" evidence="7">
    <location>
        <begin position="129"/>
        <end position="151"/>
    </location>
</feature>
<comment type="caution">
    <text evidence="9">The sequence shown here is derived from an EMBL/GenBank/DDBJ whole genome shotgun (WGS) entry which is preliminary data.</text>
</comment>
<keyword evidence="3" id="KW-1003">Cell membrane</keyword>
<dbReference type="RefSeq" id="WP_063177707.1">
    <property type="nucleotide sequence ID" value="NZ_LQNT01000001.1"/>
</dbReference>
<dbReference type="EMBL" id="LQNT01000001">
    <property type="protein sequence ID" value="KZE39763.1"/>
    <property type="molecule type" value="Genomic_DNA"/>
</dbReference>
<dbReference type="SUPFAM" id="SSF103473">
    <property type="entry name" value="MFS general substrate transporter"/>
    <property type="match status" value="1"/>
</dbReference>
<comment type="subcellular location">
    <subcellularLocation>
        <location evidence="1">Cell membrane</location>
        <topology evidence="1">Multi-pass membrane protein</topology>
    </subcellularLocation>
</comment>
<dbReference type="InterPro" id="IPR050171">
    <property type="entry name" value="MFS_Transporters"/>
</dbReference>
<keyword evidence="4 7" id="KW-0812">Transmembrane</keyword>
<protein>
    <submittedName>
        <fullName evidence="9">Multidrug MFS transporter</fullName>
    </submittedName>
</protein>
<dbReference type="Pfam" id="PF07690">
    <property type="entry name" value="MFS_1"/>
    <property type="match status" value="1"/>
</dbReference>
<evidence type="ECO:0000259" key="8">
    <source>
        <dbReference type="PROSITE" id="PS50850"/>
    </source>
</evidence>
<gene>
    <name evidence="9" type="ORF">AV656_00250</name>
</gene>
<feature type="transmembrane region" description="Helical" evidence="7">
    <location>
        <begin position="5"/>
        <end position="25"/>
    </location>
</feature>
<keyword evidence="2" id="KW-0813">Transport</keyword>
<feature type="transmembrane region" description="Helical" evidence="7">
    <location>
        <begin position="361"/>
        <end position="380"/>
    </location>
</feature>
<dbReference type="PANTHER" id="PTHR23517:SF10">
    <property type="entry name" value="MAJOR FACILITATOR SUPERFAMILY (MFS) PROFILE DOMAIN-CONTAINING PROTEIN"/>
    <property type="match status" value="1"/>
</dbReference>
<dbReference type="InterPro" id="IPR020846">
    <property type="entry name" value="MFS_dom"/>
</dbReference>
<dbReference type="AlphaFoldDB" id="A0A161SNQ6"/>
<dbReference type="GO" id="GO:0022857">
    <property type="term" value="F:transmembrane transporter activity"/>
    <property type="evidence" value="ECO:0007669"/>
    <property type="project" value="InterPro"/>
</dbReference>
<organism evidence="9 10">
    <name type="scientific">Bhargavaea cecembensis</name>
    <dbReference type="NCBI Taxonomy" id="394098"/>
    <lineage>
        <taxon>Bacteria</taxon>
        <taxon>Bacillati</taxon>
        <taxon>Bacillota</taxon>
        <taxon>Bacilli</taxon>
        <taxon>Bacillales</taxon>
        <taxon>Caryophanaceae</taxon>
        <taxon>Bhargavaea</taxon>
    </lineage>
</organism>
<proteinExistence type="predicted"/>
<dbReference type="InterPro" id="IPR011701">
    <property type="entry name" value="MFS"/>
</dbReference>
<dbReference type="GO" id="GO:0005886">
    <property type="term" value="C:plasma membrane"/>
    <property type="evidence" value="ECO:0007669"/>
    <property type="project" value="UniProtKB-SubCell"/>
</dbReference>
<dbReference type="PANTHER" id="PTHR23517">
    <property type="entry name" value="RESISTANCE PROTEIN MDTM, PUTATIVE-RELATED-RELATED"/>
    <property type="match status" value="1"/>
</dbReference>
<dbReference type="InterPro" id="IPR001958">
    <property type="entry name" value="Tet-R_TetA/multi-R_MdtG-like"/>
</dbReference>
<dbReference type="OrthoDB" id="3268460at2"/>
<reference evidence="9 10" key="1">
    <citation type="submission" date="2016-01" db="EMBL/GenBank/DDBJ databases">
        <title>Whole genome sequencing of Bhargavaea cecembensis T14.</title>
        <authorList>
            <person name="Hong K.W."/>
        </authorList>
    </citation>
    <scope>NUCLEOTIDE SEQUENCE [LARGE SCALE GENOMIC DNA]</scope>
    <source>
        <strain evidence="9 10">T14</strain>
    </source>
</reference>
<feature type="transmembrane region" description="Helical" evidence="7">
    <location>
        <begin position="37"/>
        <end position="59"/>
    </location>
</feature>
<accession>A0A161SNQ6</accession>
<keyword evidence="5 7" id="KW-1133">Transmembrane helix</keyword>
<feature type="transmembrane region" description="Helical" evidence="7">
    <location>
        <begin position="157"/>
        <end position="180"/>
    </location>
</feature>
<evidence type="ECO:0000256" key="5">
    <source>
        <dbReference type="ARBA" id="ARBA00022989"/>
    </source>
</evidence>
<name>A0A161SNQ6_9BACL</name>
<feature type="transmembrane region" description="Helical" evidence="7">
    <location>
        <begin position="95"/>
        <end position="117"/>
    </location>
</feature>
<dbReference type="Gene3D" id="1.20.1250.20">
    <property type="entry name" value="MFS general substrate transporter like domains"/>
    <property type="match status" value="2"/>
</dbReference>
<feature type="transmembrane region" description="Helical" evidence="7">
    <location>
        <begin position="275"/>
        <end position="304"/>
    </location>
</feature>
<evidence type="ECO:0000256" key="3">
    <source>
        <dbReference type="ARBA" id="ARBA00022475"/>
    </source>
</evidence>
<evidence type="ECO:0000313" key="9">
    <source>
        <dbReference type="EMBL" id="KZE39763.1"/>
    </source>
</evidence>
<evidence type="ECO:0000256" key="2">
    <source>
        <dbReference type="ARBA" id="ARBA00022448"/>
    </source>
</evidence>
<dbReference type="PRINTS" id="PR01035">
    <property type="entry name" value="TCRTETA"/>
</dbReference>
<dbReference type="Proteomes" id="UP000076490">
    <property type="component" value="Unassembled WGS sequence"/>
</dbReference>
<evidence type="ECO:0000256" key="1">
    <source>
        <dbReference type="ARBA" id="ARBA00004651"/>
    </source>
</evidence>
<evidence type="ECO:0000256" key="6">
    <source>
        <dbReference type="ARBA" id="ARBA00023136"/>
    </source>
</evidence>
<evidence type="ECO:0000256" key="7">
    <source>
        <dbReference type="SAM" id="Phobius"/>
    </source>
</evidence>
<dbReference type="CDD" id="cd17329">
    <property type="entry name" value="MFS_MdtH_MDR_like"/>
    <property type="match status" value="1"/>
</dbReference>
<sequence>MPRSVWLLVIGMFVNTVGNSFIWPLNTIYLHDHLGKSLSVAGLVLMANSAAGIVGNMLGGFLFDRIGGYRSVLAGILISLVALVGLVFYHGWPHYVWLLALLGFGGGIVFPSMYAMVGTAWPEGGRKAFNSIYLANNAGVAIGPALAGLVASYNIEYIFVANTVMYVLFLLIAAVAYRGFKIDPATHTSVIKEKRTIREKAPLYSLTIMLSGFFLTWLVYSQWTTTLSTHAIDIGITLGEYSLLWTINGALIVLGQPLIRPIIKRFEDRLKVQMLIGIIIFTSSFVVVGFAESFAMFVTSMVILTFGEMFVWPVIPTIANSLAPPGREGFYQGIVNSVSTGGRMVGPVVGGVLVDLYGTQVMLIILTSILSLAILTSLFYDVPLKREAARQSAAHRP</sequence>
<keyword evidence="6 7" id="KW-0472">Membrane</keyword>
<feature type="transmembrane region" description="Helical" evidence="7">
    <location>
        <begin position="71"/>
        <end position="89"/>
    </location>
</feature>
<dbReference type="InterPro" id="IPR036259">
    <property type="entry name" value="MFS_trans_sf"/>
</dbReference>
<feature type="transmembrane region" description="Helical" evidence="7">
    <location>
        <begin position="201"/>
        <end position="223"/>
    </location>
</feature>
<evidence type="ECO:0000313" key="10">
    <source>
        <dbReference type="Proteomes" id="UP000076490"/>
    </source>
</evidence>
<dbReference type="PROSITE" id="PS50850">
    <property type="entry name" value="MFS"/>
    <property type="match status" value="1"/>
</dbReference>
<feature type="transmembrane region" description="Helical" evidence="7">
    <location>
        <begin position="243"/>
        <end position="263"/>
    </location>
</feature>
<feature type="domain" description="Major facilitator superfamily (MFS) profile" evidence="8">
    <location>
        <begin position="4"/>
        <end position="385"/>
    </location>
</feature>
<evidence type="ECO:0000256" key="4">
    <source>
        <dbReference type="ARBA" id="ARBA00022692"/>
    </source>
</evidence>